<evidence type="ECO:0000313" key="2">
    <source>
        <dbReference type="Proteomes" id="UP001596058"/>
    </source>
</evidence>
<gene>
    <name evidence="1" type="primary">ddaH</name>
    <name evidence="1" type="ORF">ACFPZ3_15990</name>
</gene>
<dbReference type="EMBL" id="JBHSPA010000022">
    <property type="protein sequence ID" value="MFC5825363.1"/>
    <property type="molecule type" value="Genomic_DNA"/>
</dbReference>
<organism evidence="1 2">
    <name type="scientific">Nonomuraea insulae</name>
    <dbReference type="NCBI Taxonomy" id="1616787"/>
    <lineage>
        <taxon>Bacteria</taxon>
        <taxon>Bacillati</taxon>
        <taxon>Actinomycetota</taxon>
        <taxon>Actinomycetes</taxon>
        <taxon>Streptosporangiales</taxon>
        <taxon>Streptosporangiaceae</taxon>
        <taxon>Nonomuraea</taxon>
    </lineage>
</organism>
<dbReference type="Gene3D" id="3.75.10.10">
    <property type="entry name" value="L-arginine/glycine Amidinotransferase, Chain A"/>
    <property type="match status" value="1"/>
</dbReference>
<dbReference type="EC" id="3.5.3.18" evidence="1"/>
<keyword evidence="2" id="KW-1185">Reference proteome</keyword>
<name>A0ABW1CL41_9ACTN</name>
<protein>
    <submittedName>
        <fullName evidence="1">Dimethylargininase</fullName>
        <ecNumber evidence="1">3.5.3.18</ecNumber>
    </submittedName>
</protein>
<dbReference type="NCBIfam" id="NF045659">
    <property type="entry name" value="DiMArgaseDdahMtb"/>
    <property type="match status" value="1"/>
</dbReference>
<dbReference type="Proteomes" id="UP001596058">
    <property type="component" value="Unassembled WGS sequence"/>
</dbReference>
<comment type="caution">
    <text evidence="1">The sequence shown here is derived from an EMBL/GenBank/DDBJ whole genome shotgun (WGS) entry which is preliminary data.</text>
</comment>
<proteinExistence type="predicted"/>
<dbReference type="GO" id="GO:0016403">
    <property type="term" value="F:dimethylargininase activity"/>
    <property type="evidence" value="ECO:0007669"/>
    <property type="project" value="UniProtKB-EC"/>
</dbReference>
<dbReference type="RefSeq" id="WP_379514885.1">
    <property type="nucleotide sequence ID" value="NZ_JBHSPA010000022.1"/>
</dbReference>
<dbReference type="SUPFAM" id="SSF55909">
    <property type="entry name" value="Pentein"/>
    <property type="match status" value="1"/>
</dbReference>
<reference evidence="2" key="1">
    <citation type="journal article" date="2019" name="Int. J. Syst. Evol. Microbiol.">
        <title>The Global Catalogue of Microorganisms (GCM) 10K type strain sequencing project: providing services to taxonomists for standard genome sequencing and annotation.</title>
        <authorList>
            <consortium name="The Broad Institute Genomics Platform"/>
            <consortium name="The Broad Institute Genome Sequencing Center for Infectious Disease"/>
            <person name="Wu L."/>
            <person name="Ma J."/>
        </authorList>
    </citation>
    <scope>NUCLEOTIDE SEQUENCE [LARGE SCALE GENOMIC DNA]</scope>
    <source>
        <strain evidence="2">CCUG 53903</strain>
    </source>
</reference>
<keyword evidence="1" id="KW-0378">Hydrolase</keyword>
<accession>A0ABW1CL41</accession>
<evidence type="ECO:0000313" key="1">
    <source>
        <dbReference type="EMBL" id="MFC5825363.1"/>
    </source>
</evidence>
<sequence length="267" mass="29403">MPKHFLMCRPDYFAVEYAINPWMHPEIGASRDIAVRQWETLKAAYEELGHKVSLIDPIDGLPDMVFAANGALLAGGRVYGARFAYPERGPEGPAYLRWFAERGYETLEPAHVNEGEGDFLTLDRVILAGTGFRTDVAAHQEAQEYLGRPVVSLTLVDPRFYHLDTAMFPLDGSNIAYYPGAFSPGSLAVLRRMFPDAVLATAEDAEVLGLNAVSDGTNVVINAEASNLQLELKRRRYEVIPIDLSELRKAGGGPKCCTLEIRGENSS</sequence>